<protein>
    <recommendedName>
        <fullName evidence="2">RBR-type E3 ubiquitin transferase</fullName>
        <ecNumber evidence="2">2.3.2.31</ecNumber>
    </recommendedName>
</protein>
<evidence type="ECO:0000256" key="6">
    <source>
        <dbReference type="ARBA" id="ARBA00022771"/>
    </source>
</evidence>
<dbReference type="SMART" id="SM00647">
    <property type="entry name" value="IBR"/>
    <property type="match status" value="1"/>
</dbReference>
<dbReference type="Proteomes" id="UP000250266">
    <property type="component" value="Unassembled WGS sequence"/>
</dbReference>
<dbReference type="AlphaFoldDB" id="A0A8E2E7S9"/>
<evidence type="ECO:0000256" key="5">
    <source>
        <dbReference type="ARBA" id="ARBA00022737"/>
    </source>
</evidence>
<dbReference type="SUPFAM" id="SSF57850">
    <property type="entry name" value="RING/U-box"/>
    <property type="match status" value="3"/>
</dbReference>
<dbReference type="EMBL" id="KV745043">
    <property type="protein sequence ID" value="OCK78731.1"/>
    <property type="molecule type" value="Genomic_DNA"/>
</dbReference>
<keyword evidence="4" id="KW-0479">Metal-binding</keyword>
<feature type="compositionally biased region" description="Polar residues" evidence="10">
    <location>
        <begin position="52"/>
        <end position="68"/>
    </location>
</feature>
<dbReference type="InterPro" id="IPR001841">
    <property type="entry name" value="Znf_RING"/>
</dbReference>
<name>A0A8E2E7S9_9PEZI</name>
<evidence type="ECO:0000313" key="13">
    <source>
        <dbReference type="EMBL" id="OCK78731.1"/>
    </source>
</evidence>
<feature type="domain" description="RING-type" evidence="12">
    <location>
        <begin position="115"/>
        <end position="344"/>
    </location>
</feature>
<dbReference type="InterPro" id="IPR013083">
    <property type="entry name" value="Znf_RING/FYVE/PHD"/>
</dbReference>
<evidence type="ECO:0000256" key="10">
    <source>
        <dbReference type="SAM" id="MobiDB-lite"/>
    </source>
</evidence>
<evidence type="ECO:0000256" key="2">
    <source>
        <dbReference type="ARBA" id="ARBA00012251"/>
    </source>
</evidence>
<dbReference type="CDD" id="cd20335">
    <property type="entry name" value="BRcat_RBR"/>
    <property type="match status" value="1"/>
</dbReference>
<evidence type="ECO:0000256" key="9">
    <source>
        <dbReference type="PROSITE-ProRule" id="PRU00175"/>
    </source>
</evidence>
<keyword evidence="8" id="KW-0862">Zinc</keyword>
<evidence type="ECO:0000256" key="8">
    <source>
        <dbReference type="ARBA" id="ARBA00022833"/>
    </source>
</evidence>
<keyword evidence="7" id="KW-0833">Ubl conjugation pathway</keyword>
<evidence type="ECO:0000256" key="7">
    <source>
        <dbReference type="ARBA" id="ARBA00022786"/>
    </source>
</evidence>
<dbReference type="GO" id="GO:0061630">
    <property type="term" value="F:ubiquitin protein ligase activity"/>
    <property type="evidence" value="ECO:0007669"/>
    <property type="project" value="UniProtKB-EC"/>
</dbReference>
<comment type="catalytic activity">
    <reaction evidence="1">
        <text>[E2 ubiquitin-conjugating enzyme]-S-ubiquitinyl-L-cysteine + [acceptor protein]-L-lysine = [E2 ubiquitin-conjugating enzyme]-L-cysteine + [acceptor protein]-N(6)-ubiquitinyl-L-lysine.</text>
        <dbReference type="EC" id="2.3.2.31"/>
    </reaction>
</comment>
<dbReference type="PANTHER" id="PTHR11685">
    <property type="entry name" value="RBR FAMILY RING FINGER AND IBR DOMAIN-CONTAINING"/>
    <property type="match status" value="1"/>
</dbReference>
<evidence type="ECO:0000259" key="12">
    <source>
        <dbReference type="PROSITE" id="PS51873"/>
    </source>
</evidence>
<dbReference type="InterPro" id="IPR031127">
    <property type="entry name" value="E3_UB_ligase_RBR"/>
</dbReference>
<proteinExistence type="predicted"/>
<dbReference type="Pfam" id="PF01485">
    <property type="entry name" value="IBR"/>
    <property type="match status" value="1"/>
</dbReference>
<keyword evidence="5" id="KW-0677">Repeat</keyword>
<evidence type="ECO:0000256" key="3">
    <source>
        <dbReference type="ARBA" id="ARBA00022679"/>
    </source>
</evidence>
<evidence type="ECO:0000256" key="4">
    <source>
        <dbReference type="ARBA" id="ARBA00022723"/>
    </source>
</evidence>
<dbReference type="Gene3D" id="3.30.40.10">
    <property type="entry name" value="Zinc/RING finger domain, C3HC4 (zinc finger)"/>
    <property type="match status" value="1"/>
</dbReference>
<dbReference type="GO" id="GO:0016567">
    <property type="term" value="P:protein ubiquitination"/>
    <property type="evidence" value="ECO:0007669"/>
    <property type="project" value="InterPro"/>
</dbReference>
<feature type="domain" description="RING-type" evidence="11">
    <location>
        <begin position="119"/>
        <end position="171"/>
    </location>
</feature>
<dbReference type="InterPro" id="IPR044066">
    <property type="entry name" value="TRIAD_supradom"/>
</dbReference>
<keyword evidence="14" id="KW-1185">Reference proteome</keyword>
<dbReference type="PROSITE" id="PS50089">
    <property type="entry name" value="ZF_RING_2"/>
    <property type="match status" value="1"/>
</dbReference>
<accession>A0A8E2E7S9</accession>
<dbReference type="GO" id="GO:0008270">
    <property type="term" value="F:zinc ion binding"/>
    <property type="evidence" value="ECO:0007669"/>
    <property type="project" value="UniProtKB-KW"/>
</dbReference>
<keyword evidence="6 9" id="KW-0863">Zinc-finger</keyword>
<evidence type="ECO:0000259" key="11">
    <source>
        <dbReference type="PROSITE" id="PS50089"/>
    </source>
</evidence>
<dbReference type="InterPro" id="IPR002867">
    <property type="entry name" value="IBR_dom"/>
</dbReference>
<dbReference type="PROSITE" id="PS51873">
    <property type="entry name" value="TRIAD"/>
    <property type="match status" value="1"/>
</dbReference>
<organism evidence="13 14">
    <name type="scientific">Lepidopterella palustris CBS 459.81</name>
    <dbReference type="NCBI Taxonomy" id="1314670"/>
    <lineage>
        <taxon>Eukaryota</taxon>
        <taxon>Fungi</taxon>
        <taxon>Dikarya</taxon>
        <taxon>Ascomycota</taxon>
        <taxon>Pezizomycotina</taxon>
        <taxon>Dothideomycetes</taxon>
        <taxon>Pleosporomycetidae</taxon>
        <taxon>Mytilinidiales</taxon>
        <taxon>Argynnaceae</taxon>
        <taxon>Lepidopterella</taxon>
    </lineage>
</organism>
<gene>
    <name evidence="13" type="ORF">K432DRAFT_383655</name>
</gene>
<evidence type="ECO:0000256" key="1">
    <source>
        <dbReference type="ARBA" id="ARBA00001798"/>
    </source>
</evidence>
<reference evidence="13 14" key="1">
    <citation type="journal article" date="2016" name="Nat. Commun.">
        <title>Ectomycorrhizal ecology is imprinted in the genome of the dominant symbiotic fungus Cenococcum geophilum.</title>
        <authorList>
            <consortium name="DOE Joint Genome Institute"/>
            <person name="Peter M."/>
            <person name="Kohler A."/>
            <person name="Ohm R.A."/>
            <person name="Kuo A."/>
            <person name="Krutzmann J."/>
            <person name="Morin E."/>
            <person name="Arend M."/>
            <person name="Barry K.W."/>
            <person name="Binder M."/>
            <person name="Choi C."/>
            <person name="Clum A."/>
            <person name="Copeland A."/>
            <person name="Grisel N."/>
            <person name="Haridas S."/>
            <person name="Kipfer T."/>
            <person name="LaButti K."/>
            <person name="Lindquist E."/>
            <person name="Lipzen A."/>
            <person name="Maire R."/>
            <person name="Meier B."/>
            <person name="Mihaltcheva S."/>
            <person name="Molinier V."/>
            <person name="Murat C."/>
            <person name="Poggeler S."/>
            <person name="Quandt C.A."/>
            <person name="Sperisen C."/>
            <person name="Tritt A."/>
            <person name="Tisserant E."/>
            <person name="Crous P.W."/>
            <person name="Henrissat B."/>
            <person name="Nehls U."/>
            <person name="Egli S."/>
            <person name="Spatafora J.W."/>
            <person name="Grigoriev I.V."/>
            <person name="Martin F.M."/>
        </authorList>
    </citation>
    <scope>NUCLEOTIDE SEQUENCE [LARGE SCALE GENOMIC DNA]</scope>
    <source>
        <strain evidence="13 14">CBS 459.81</strain>
    </source>
</reference>
<dbReference type="OrthoDB" id="1431934at2759"/>
<keyword evidence="3" id="KW-0808">Transferase</keyword>
<dbReference type="Gene3D" id="1.20.120.1750">
    <property type="match status" value="1"/>
</dbReference>
<dbReference type="EC" id="2.3.2.31" evidence="2"/>
<feature type="region of interest" description="Disordered" evidence="10">
    <location>
        <begin position="52"/>
        <end position="75"/>
    </location>
</feature>
<sequence length="378" mass="43465">MSYPAKDPQLLPNLQLDQSNNAYDTKEMRHSASFSRLQLQLTNAPSVQISLPTDTIFPSSKSESSTEQAEAEWRGNAPNKSTFWTASRDGLEVDSHNEMTVCAIEFEGAPCSSRTYRSCMVCSDEVPDEGFPTQVTTYCTHKVWTCKSCVQSWLASQLQNNGWDMVNCPECLYHLDAEDMERNADKETFERYDALAKRAALNAIPDFLWCLSPGCTSGQVHKLTDDGPMFRCQDCRFEICVLHNVAWHSGESCEEYEHRNKHNIKKINKARKRSESWKRTWTRLCPACRAPIQKNGGCPMMSCRKCSNCFKWGQALRYHPAKNELEPKQPLKDSASKVVHWVYQPLKMKEMWESTKVGVEFIILTPGQYIIRWFRTRR</sequence>
<evidence type="ECO:0000313" key="14">
    <source>
        <dbReference type="Proteomes" id="UP000250266"/>
    </source>
</evidence>